<protein>
    <recommendedName>
        <fullName evidence="4">Glycoside hydrolase family 5 domain-containing protein</fullName>
    </recommendedName>
</protein>
<dbReference type="InterPro" id="IPR013320">
    <property type="entry name" value="ConA-like_dom_sf"/>
</dbReference>
<feature type="chain" id="PRO_5029798796" description="Glycoside hydrolase family 5 domain-containing protein" evidence="1">
    <location>
        <begin position="28"/>
        <end position="768"/>
    </location>
</feature>
<dbReference type="InterPro" id="IPR006311">
    <property type="entry name" value="TAT_signal"/>
</dbReference>
<name>A0A7I7ST70_9MYCO</name>
<dbReference type="SUPFAM" id="SSF49899">
    <property type="entry name" value="Concanavalin A-like lectins/glucanases"/>
    <property type="match status" value="1"/>
</dbReference>
<evidence type="ECO:0000256" key="1">
    <source>
        <dbReference type="SAM" id="SignalP"/>
    </source>
</evidence>
<evidence type="ECO:0008006" key="4">
    <source>
        <dbReference type="Google" id="ProtNLM"/>
    </source>
</evidence>
<dbReference type="Proteomes" id="UP000466445">
    <property type="component" value="Chromosome"/>
</dbReference>
<gene>
    <name evidence="2" type="ORF">MSAR_24850</name>
</gene>
<evidence type="ECO:0000313" key="2">
    <source>
        <dbReference type="EMBL" id="BBY59349.1"/>
    </source>
</evidence>
<keyword evidence="3" id="KW-1185">Reference proteome</keyword>
<accession>A0A7I7ST70</accession>
<dbReference type="SUPFAM" id="SSF51445">
    <property type="entry name" value="(Trans)glycosidases"/>
    <property type="match status" value="1"/>
</dbReference>
<keyword evidence="1" id="KW-0732">Signal</keyword>
<dbReference type="AlphaFoldDB" id="A0A7I7ST70"/>
<feature type="signal peptide" evidence="1">
    <location>
        <begin position="1"/>
        <end position="27"/>
    </location>
</feature>
<dbReference type="PROSITE" id="PS51318">
    <property type="entry name" value="TAT"/>
    <property type="match status" value="1"/>
</dbReference>
<proteinExistence type="predicted"/>
<organism evidence="2 3">
    <name type="scientific">Mycolicibacterium sarraceniae</name>
    <dbReference type="NCBI Taxonomy" id="1534348"/>
    <lineage>
        <taxon>Bacteria</taxon>
        <taxon>Bacillati</taxon>
        <taxon>Actinomycetota</taxon>
        <taxon>Actinomycetes</taxon>
        <taxon>Mycobacteriales</taxon>
        <taxon>Mycobacteriaceae</taxon>
        <taxon>Mycolicibacterium</taxon>
    </lineage>
</organism>
<reference evidence="2 3" key="1">
    <citation type="journal article" date="2019" name="Emerg. Microbes Infect.">
        <title>Comprehensive subspecies identification of 175 nontuberculous mycobacteria species based on 7547 genomic profiles.</title>
        <authorList>
            <person name="Matsumoto Y."/>
            <person name="Kinjo T."/>
            <person name="Motooka D."/>
            <person name="Nabeya D."/>
            <person name="Jung N."/>
            <person name="Uechi K."/>
            <person name="Horii T."/>
            <person name="Iida T."/>
            <person name="Fujita J."/>
            <person name="Nakamura S."/>
        </authorList>
    </citation>
    <scope>NUCLEOTIDE SEQUENCE [LARGE SCALE GENOMIC DNA]</scope>
    <source>
        <strain evidence="2 3">JCM 30395</strain>
    </source>
</reference>
<dbReference type="Pfam" id="PF13385">
    <property type="entry name" value="Laminin_G_3"/>
    <property type="match status" value="1"/>
</dbReference>
<dbReference type="Gene3D" id="2.60.120.200">
    <property type="match status" value="1"/>
</dbReference>
<dbReference type="InterPro" id="IPR017853">
    <property type="entry name" value="GH"/>
</dbReference>
<dbReference type="EMBL" id="AP022595">
    <property type="protein sequence ID" value="BBY59349.1"/>
    <property type="molecule type" value="Genomic_DNA"/>
</dbReference>
<dbReference type="KEGG" id="msar:MSAR_24850"/>
<dbReference type="Gene3D" id="3.20.20.80">
    <property type="entry name" value="Glycosidases"/>
    <property type="match status" value="1"/>
</dbReference>
<evidence type="ECO:0000313" key="3">
    <source>
        <dbReference type="Proteomes" id="UP000466445"/>
    </source>
</evidence>
<sequence>MLDRRSLLRAAAAAAVAAASNRGVAHAENPESQSGLAVTRKYGQGIKPTIQGWDMWFDAALIGGRIVMSDDFIDQNRPGAPTSRLGDAWSGWDPSLRLDAGMVSGSGLAWAATGVADGAVVATFTAGEDVRIELLPRFVDPANYVSVVVQSGSVVLRARVSGIDTTLGSAPGPPFSPGAPYWYRVEFRGGVYAVTTGLRDTPYIDPVLIATDPAANFLSSTQQGFHLDTVGTDCGITSLAVFTVTPDDLGRVAAWPDLCLDGGQIATQIEMDRRPRYQAIAQGAITPSVAFAGSSVLTSDIAADGGTQTVFVVAEVRDLPETAGAFIAGHPMGGLELRLNPNGSLEALVTMKSSIGASVAAVPTRQTSVIALSYDSGTGEFQFYIDGLPSEPSVYLGRHVTSLEGSGGSVAIGAISADLDALNANIYEITRYGRCLRGDEIAAAAEGLAAKHGITLQPRFSALPRVPFPRSSPDNRTALRGANIHPKAADFYTDGAFDNANVWAQLWTRWEWDGWIERGIELAKGLGANTIRIIGDIRGLHQGRITRATYLDHLRQLTEYLDSQGMYLYGTSGDLRHLVDIDEMFITAELQAQADLLNDYPNVVGWDVMQEIGSSFKTFGKQRCIELARNWAAAIRSVTTGIPLTYSSISYTWDVATYREFDEFVDYFDLHLYSTPEARLGDQSIAPLLSMTSKPVMIGEFGVDTRALTTQQAVDAYEAILGLVRDNPQVVGANCWSIMNDATGLYDEAGQNLRTDLADIFTRFPLTR</sequence>